<organism evidence="3 4">
    <name type="scientific">Coptis chinensis</name>
    <dbReference type="NCBI Taxonomy" id="261450"/>
    <lineage>
        <taxon>Eukaryota</taxon>
        <taxon>Viridiplantae</taxon>
        <taxon>Streptophyta</taxon>
        <taxon>Embryophyta</taxon>
        <taxon>Tracheophyta</taxon>
        <taxon>Spermatophyta</taxon>
        <taxon>Magnoliopsida</taxon>
        <taxon>Ranunculales</taxon>
        <taxon>Ranunculaceae</taxon>
        <taxon>Coptidoideae</taxon>
        <taxon>Coptis</taxon>
    </lineage>
</organism>
<gene>
    <name evidence="3" type="ORF">IFM89_014055</name>
</gene>
<feature type="domain" description="NTF2" evidence="2">
    <location>
        <begin position="1"/>
        <end position="68"/>
    </location>
</feature>
<dbReference type="InterPro" id="IPR018222">
    <property type="entry name" value="Nuclear_transport_factor_2_euk"/>
</dbReference>
<dbReference type="GO" id="GO:0005829">
    <property type="term" value="C:cytosol"/>
    <property type="evidence" value="ECO:0007669"/>
    <property type="project" value="TreeGrafter"/>
</dbReference>
<sequence>MVILSMDYKKCKAEIKTIDAQDSYKGGVVVQVTGCLIVKDNMKRKFTQSFYLTPQDKGYFVLNDIFRYVIEYETVESDTVAIAVNGVTENATSTPVTPDPGPSHIPKHPMPRIQLQRLSGGNSVVMTSQKEKTLRLCDW</sequence>
<keyword evidence="1" id="KW-0694">RNA-binding</keyword>
<dbReference type="PANTHER" id="PTHR10693">
    <property type="entry name" value="RAS GTPASE-ACTIVATING PROTEIN-BINDING PROTEIN"/>
    <property type="match status" value="1"/>
</dbReference>
<name>A0A835HPW1_9MAGN</name>
<dbReference type="CDD" id="cd00780">
    <property type="entry name" value="NTF2"/>
    <property type="match status" value="1"/>
</dbReference>
<dbReference type="InterPro" id="IPR002075">
    <property type="entry name" value="NTF2_dom"/>
</dbReference>
<evidence type="ECO:0000313" key="4">
    <source>
        <dbReference type="Proteomes" id="UP000631114"/>
    </source>
</evidence>
<dbReference type="OrthoDB" id="339151at2759"/>
<dbReference type="SUPFAM" id="SSF54427">
    <property type="entry name" value="NTF2-like"/>
    <property type="match status" value="1"/>
</dbReference>
<comment type="caution">
    <text evidence="3">The sequence shown here is derived from an EMBL/GenBank/DDBJ whole genome shotgun (WGS) entry which is preliminary data.</text>
</comment>
<evidence type="ECO:0000256" key="1">
    <source>
        <dbReference type="ARBA" id="ARBA00022884"/>
    </source>
</evidence>
<accession>A0A835HPW1</accession>
<dbReference type="InterPro" id="IPR032710">
    <property type="entry name" value="NTF2-like_dom_sf"/>
</dbReference>
<keyword evidence="4" id="KW-1185">Reference proteome</keyword>
<dbReference type="Proteomes" id="UP000631114">
    <property type="component" value="Unassembled WGS sequence"/>
</dbReference>
<dbReference type="EMBL" id="JADFTS010000006">
    <property type="protein sequence ID" value="KAF9600928.1"/>
    <property type="molecule type" value="Genomic_DNA"/>
</dbReference>
<protein>
    <recommendedName>
        <fullName evidence="2">NTF2 domain-containing protein</fullName>
    </recommendedName>
</protein>
<evidence type="ECO:0000259" key="2">
    <source>
        <dbReference type="PROSITE" id="PS50177"/>
    </source>
</evidence>
<dbReference type="InterPro" id="IPR039539">
    <property type="entry name" value="Ras_GTPase_bind_prot"/>
</dbReference>
<reference evidence="3 4" key="1">
    <citation type="submission" date="2020-10" db="EMBL/GenBank/DDBJ databases">
        <title>The Coptis chinensis genome and diversification of protoberbering-type alkaloids.</title>
        <authorList>
            <person name="Wang B."/>
            <person name="Shu S."/>
            <person name="Song C."/>
            <person name="Liu Y."/>
        </authorList>
    </citation>
    <scope>NUCLEOTIDE SEQUENCE [LARGE SCALE GENOMIC DNA]</scope>
    <source>
        <strain evidence="3">HL-2020</strain>
        <tissue evidence="3">Leaf</tissue>
    </source>
</reference>
<dbReference type="GO" id="GO:0003729">
    <property type="term" value="F:mRNA binding"/>
    <property type="evidence" value="ECO:0007669"/>
    <property type="project" value="TreeGrafter"/>
</dbReference>
<dbReference type="GO" id="GO:1990904">
    <property type="term" value="C:ribonucleoprotein complex"/>
    <property type="evidence" value="ECO:0007669"/>
    <property type="project" value="TreeGrafter"/>
</dbReference>
<dbReference type="Gene3D" id="3.10.450.50">
    <property type="match status" value="1"/>
</dbReference>
<evidence type="ECO:0000313" key="3">
    <source>
        <dbReference type="EMBL" id="KAF9600928.1"/>
    </source>
</evidence>
<dbReference type="AlphaFoldDB" id="A0A835HPW1"/>
<dbReference type="PANTHER" id="PTHR10693:SF75">
    <property type="entry name" value="NUCLEAR TRANSPORT FACTOR 2"/>
    <property type="match status" value="1"/>
</dbReference>
<dbReference type="PROSITE" id="PS50177">
    <property type="entry name" value="NTF2_DOMAIN"/>
    <property type="match status" value="1"/>
</dbReference>
<dbReference type="Pfam" id="PF02136">
    <property type="entry name" value="NTF2"/>
    <property type="match status" value="1"/>
</dbReference>
<proteinExistence type="predicted"/>